<feature type="domain" description="PAS" evidence="10">
    <location>
        <begin position="346"/>
        <end position="401"/>
    </location>
</feature>
<evidence type="ECO:0000259" key="11">
    <source>
        <dbReference type="PROSITE" id="PS50113"/>
    </source>
</evidence>
<evidence type="ECO:0000256" key="4">
    <source>
        <dbReference type="ARBA" id="ARBA00022553"/>
    </source>
</evidence>
<dbReference type="Pfam" id="PF13426">
    <property type="entry name" value="PAS_9"/>
    <property type="match status" value="2"/>
</dbReference>
<dbReference type="Pfam" id="PF07568">
    <property type="entry name" value="HisKA_2"/>
    <property type="match status" value="1"/>
</dbReference>
<dbReference type="Gene3D" id="3.30.450.20">
    <property type="entry name" value="PAS domain"/>
    <property type="match status" value="10"/>
</dbReference>
<dbReference type="InterPro" id="IPR029016">
    <property type="entry name" value="GAF-like_dom_sf"/>
</dbReference>
<gene>
    <name evidence="12" type="ORF">PL8927_480054</name>
</gene>
<feature type="domain" description="PAC" evidence="11">
    <location>
        <begin position="893"/>
        <end position="945"/>
    </location>
</feature>
<reference evidence="12" key="1">
    <citation type="submission" date="2019-10" db="EMBL/GenBank/DDBJ databases">
        <authorList>
            <consortium name="Genoscope - CEA"/>
            <person name="William W."/>
        </authorList>
    </citation>
    <scope>NUCLEOTIDE SEQUENCE [LARGE SCALE GENOMIC DNA]</scope>
    <source>
        <strain evidence="12">BBR_PRJEB10992</strain>
    </source>
</reference>
<dbReference type="SMART" id="SM00086">
    <property type="entry name" value="PAC"/>
    <property type="match status" value="7"/>
</dbReference>
<dbReference type="SMART" id="SM00065">
    <property type="entry name" value="GAF"/>
    <property type="match status" value="3"/>
</dbReference>
<evidence type="ECO:0000256" key="2">
    <source>
        <dbReference type="ARBA" id="ARBA00006402"/>
    </source>
</evidence>
<feature type="domain" description="PAC" evidence="11">
    <location>
        <begin position="1271"/>
        <end position="1325"/>
    </location>
</feature>
<keyword evidence="13" id="KW-1185">Reference proteome</keyword>
<name>A0A7Z9BR05_9CYAN</name>
<accession>A0A7Z9BR05</accession>
<feature type="domain" description="PAS" evidence="10">
    <location>
        <begin position="54"/>
        <end position="126"/>
    </location>
</feature>
<keyword evidence="4" id="KW-0597">Phosphoprotein</keyword>
<dbReference type="EMBL" id="CZCU02000122">
    <property type="protein sequence ID" value="VXD15478.1"/>
    <property type="molecule type" value="Genomic_DNA"/>
</dbReference>
<dbReference type="NCBIfam" id="TIGR00229">
    <property type="entry name" value="sensory_box"/>
    <property type="match status" value="8"/>
</dbReference>
<dbReference type="InterPro" id="IPR000014">
    <property type="entry name" value="PAS"/>
</dbReference>
<feature type="domain" description="PAC" evidence="11">
    <location>
        <begin position="551"/>
        <end position="603"/>
    </location>
</feature>
<dbReference type="PANTHER" id="PTHR43304:SF1">
    <property type="entry name" value="PAC DOMAIN-CONTAINING PROTEIN"/>
    <property type="match status" value="1"/>
</dbReference>
<dbReference type="InterPro" id="IPR036890">
    <property type="entry name" value="HATPase_C_sf"/>
</dbReference>
<dbReference type="InterPro" id="IPR000700">
    <property type="entry name" value="PAS-assoc_C"/>
</dbReference>
<organism evidence="12 13">
    <name type="scientific">Planktothrix serta PCC 8927</name>
    <dbReference type="NCBI Taxonomy" id="671068"/>
    <lineage>
        <taxon>Bacteria</taxon>
        <taxon>Bacillati</taxon>
        <taxon>Cyanobacteriota</taxon>
        <taxon>Cyanophyceae</taxon>
        <taxon>Oscillatoriophycideae</taxon>
        <taxon>Oscillatoriales</taxon>
        <taxon>Microcoleaceae</taxon>
        <taxon>Planktothrix</taxon>
    </lineage>
</organism>
<feature type="domain" description="Phytochrome chromophore attachment site" evidence="8">
    <location>
        <begin position="1345"/>
        <end position="1481"/>
    </location>
</feature>
<dbReference type="PROSITE" id="PS50109">
    <property type="entry name" value="HIS_KIN"/>
    <property type="match status" value="1"/>
</dbReference>
<dbReference type="InterPro" id="IPR003018">
    <property type="entry name" value="GAF"/>
</dbReference>
<evidence type="ECO:0000256" key="5">
    <source>
        <dbReference type="ARBA" id="ARBA00022679"/>
    </source>
</evidence>
<proteinExistence type="inferred from homology"/>
<feature type="domain" description="PAS" evidence="10">
    <location>
        <begin position="1512"/>
        <end position="1586"/>
    </location>
</feature>
<keyword evidence="6" id="KW-0418">Kinase</keyword>
<feature type="domain" description="PAS" evidence="10">
    <location>
        <begin position="820"/>
        <end position="890"/>
    </location>
</feature>
<dbReference type="InterPro" id="IPR003594">
    <property type="entry name" value="HATPase_dom"/>
</dbReference>
<dbReference type="InterPro" id="IPR016132">
    <property type="entry name" value="Phyto_chromo_attachment"/>
</dbReference>
<feature type="domain" description="PAS" evidence="10">
    <location>
        <begin position="1068"/>
        <end position="1142"/>
    </location>
</feature>
<evidence type="ECO:0000259" key="8">
    <source>
        <dbReference type="PROSITE" id="PS50046"/>
    </source>
</evidence>
<dbReference type="Pfam" id="PF01590">
    <property type="entry name" value="GAF"/>
    <property type="match status" value="2"/>
</dbReference>
<dbReference type="SUPFAM" id="SSF55874">
    <property type="entry name" value="ATPase domain of HSP90 chaperone/DNA topoisomerase II/histidine kinase"/>
    <property type="match status" value="1"/>
</dbReference>
<evidence type="ECO:0000256" key="1">
    <source>
        <dbReference type="ARBA" id="ARBA00000085"/>
    </source>
</evidence>
<evidence type="ECO:0000256" key="7">
    <source>
        <dbReference type="SAM" id="Coils"/>
    </source>
</evidence>
<feature type="domain" description="PAS" evidence="10">
    <location>
        <begin position="1190"/>
        <end position="1270"/>
    </location>
</feature>
<sequence length="2099" mass="241477">MMKNDQDSEAEKQSLLDQQEQMIEQRVQQRLRELQTFPNSSTEQQHTEAKLQKAHQQLTFHVENSPLAVIEWDEQFRVKRWSPQAEKIFGWKAEELLNRHWNQWEFVHPEDLEQVNAIASRLLNGQESRNTCCNRNYTKQGSLVYCEWYNSVLTDTNGQVISLLSLIQDVTLRQTAQQELKRRARQQQVIAELGQYALSQTNLDALLQQVVTLVGQTLGIKYVQIWELLPNESTFLLTAGLGWRSGSVRQVTVGNGRKSQPGYTLLLKEPVIVEDLRVETRFSSGCAFFYNHNIVSGVTVLIAGKDKPFGVLGIHSEDERTFSPDEINFLQASANIIASGVERQQAEDELNRFFNLSLDIFCIATTQGYFKRVNPQMISLLGYTEDELLEQSFLTLIHPDDLDSTVLELENLSLGIPCYNFENRYQSKNGSYRWLSWTAMPFDETQYYAVARDITESKQTEAALRKSEKRYATLAEVSPVGIFHCDIEGNCLYVNQRWCEIAGLTPEEALGKGWAQAIHPEDQQSVAEAWHRLQIPPVETQQGASLQEIQFGSEYRFQRQDGQITWVFGQAVGELNDQGEIIGYVGTITDISAQKQAEAELKTLNEELEVRVADRTTELSFMNEKLHRQVVELQEIESQLEDKADQQAIVAELGQKALSETNLIALVNEIVVQISQDLNVEYCKILEYNSEGGFLTLTVWDEPSQNYTLLSHEPLVLKPLVRNQVSHTQDNLKSNFSSDSCKFERNLEQRELDYGNYNFLNQGICIPIFGQNYYHLGQIEIYGKQIQLFSEDDINYLQSVANILATAIERKQAEEVIRQSEQLYRLMADHSTDLISRHTPLGVYLYASPASRSLLGYEPEELVGRSAYELFHPEDLAKINRLHQNSMTTANINTIVYRILRKDQQYVWFETTQKMVRDATGNIQEIVAVSRDITARKQTEEALRFSEERFKITLKNSPIVVFNQDLELRYTWIYNPAGGYEPEAVVGRLDIDIFPLENAIKLTQLKQQVLNTRIGLRAEVITNIQQDIQCYDLTIDPLLDLEGNIIGITGAALEITDRKKAELKLQESQRFIQRITDASPNILYIYDLIDNCNIYVNQEISKVLGYTREQILEKGSNLLPDLIHPDDYIRLEKHYQKFTTANEDEILEFEYRMKDIQGNWHWLVSRDTIFARTSEGKAKQILGAATDITERKKVEELLRLSERAIAYSSNGIVIADARQPDNPIVFVNPAFEKVTGYSAQEAIGRNSRFLQGEDHKQSELQQIKAALKQKTNCNVILKNYRKDGSLFWNELNISPIYDDAGNLTHYLGIQNDITESKLAEERLGQQVIRERLIATITQRIRESLDLKSILSTMVTEVKQFLKADRVLVYRIYSDHTGSVISEAVNPEWCSLLEKTFAEEIFPSECHHLYIQGKIASITNINEEQILPCLVEFLTQFRVQAKVAVPIIENETLWGLLIVHQCSQPRQWEEWEIALLEQITSQLAIAIQQSELYEQLQTELKERSLAQHALLVSQERLRYLLSSSPGIIYSAKPIGDYQATFISDNIKTLLGYDVSDFTQPEFWSSHIHPEDSGKITNQTLSPLFEQGYCSYEYRFQHQDGTYHWMYDQAKLIRDSEGNPLEIVGYWIDISDRKQAEERLKTTYEQLQAVLDAVPGFVSWISNDLHYLGVNRHLANTYHLQPEDFVGQEIGFLQGSHEFAEFMEKFMREPYLNTSEVTLETQIEDTTRYYLLVAQKYNQDQAAIFIGIDITERKGIEEQLWATTSRLSTLIENLQLGVLVKDEFYKIVLINQAFCDLFNIKESPDQLIGLDGPTFSFEYQNLFSDPTQFIIRNQEVMRRKRVVANEELSLVDGRTVERDYVPIMIQGASQGHLWMYRDITERKKAEDTLVTSLREKEVLLKEIHHRVKNNLLVVSNLLEFQSDYVQEPGLIKVLEDSRNRIYSMALIHEKLYRSTNLEKINFGDYLEDLIENLFESYNIQDGRVQFELDIEPVGLNIETAQPCGLIVNELVSNTLKHAFPNNRSGIIYLGLHQNQEDKIIVTVRDNGIGFPEGVDFRNVESLGMELVCTLTDQLEGTITLDRENGTVFTVSFSELQYRHRL</sequence>
<feature type="domain" description="PAC" evidence="11">
    <location>
        <begin position="1003"/>
        <end position="1067"/>
    </location>
</feature>
<dbReference type="Pfam" id="PF08447">
    <property type="entry name" value="PAS_3"/>
    <property type="match status" value="6"/>
</dbReference>
<dbReference type="SUPFAM" id="SSF55785">
    <property type="entry name" value="PYP-like sensor domain (PAS domain)"/>
    <property type="match status" value="10"/>
</dbReference>
<dbReference type="GO" id="GO:0004673">
    <property type="term" value="F:protein histidine kinase activity"/>
    <property type="evidence" value="ECO:0007669"/>
    <property type="project" value="UniProtKB-EC"/>
</dbReference>
<dbReference type="SUPFAM" id="SSF55781">
    <property type="entry name" value="GAF domain-like"/>
    <property type="match status" value="3"/>
</dbReference>
<dbReference type="Proteomes" id="UP000184550">
    <property type="component" value="Unassembled WGS sequence"/>
</dbReference>
<dbReference type="PROSITE" id="PS50046">
    <property type="entry name" value="PHYTOCHROME_2"/>
    <property type="match status" value="1"/>
</dbReference>
<dbReference type="InterPro" id="IPR011495">
    <property type="entry name" value="Sig_transdc_His_kin_sub2_dim/P"/>
</dbReference>
<dbReference type="PROSITE" id="PS50112">
    <property type="entry name" value="PAS"/>
    <property type="match status" value="7"/>
</dbReference>
<feature type="domain" description="Histidine kinase" evidence="9">
    <location>
        <begin position="1900"/>
        <end position="2094"/>
    </location>
</feature>
<feature type="domain" description="PAC" evidence="11">
    <location>
        <begin position="419"/>
        <end position="466"/>
    </location>
</feature>
<feature type="domain" description="PAC" evidence="11">
    <location>
        <begin position="1147"/>
        <end position="1200"/>
    </location>
</feature>
<dbReference type="InterPro" id="IPR013655">
    <property type="entry name" value="PAS_fold_3"/>
</dbReference>
<dbReference type="InterPro" id="IPR035965">
    <property type="entry name" value="PAS-like_dom_sf"/>
</dbReference>
<evidence type="ECO:0000313" key="12">
    <source>
        <dbReference type="EMBL" id="VXD15478.1"/>
    </source>
</evidence>
<feature type="domain" description="PAS" evidence="10">
    <location>
        <begin position="467"/>
        <end position="528"/>
    </location>
</feature>
<comment type="caution">
    <text evidence="12">The sequence shown here is derived from an EMBL/GenBank/DDBJ whole genome shotgun (WGS) entry which is preliminary data.</text>
</comment>
<keyword evidence="5" id="KW-0808">Transferase</keyword>
<dbReference type="PROSITE" id="PS50113">
    <property type="entry name" value="PAC"/>
    <property type="match status" value="8"/>
</dbReference>
<dbReference type="InterPro" id="IPR005467">
    <property type="entry name" value="His_kinase_dom"/>
</dbReference>
<feature type="domain" description="PAC" evidence="11">
    <location>
        <begin position="1588"/>
        <end position="1640"/>
    </location>
</feature>
<comment type="similarity">
    <text evidence="2">In the N-terminal section; belongs to the phytochrome family.</text>
</comment>
<dbReference type="PANTHER" id="PTHR43304">
    <property type="entry name" value="PHYTOCHROME-LIKE PROTEIN CPH1"/>
    <property type="match status" value="1"/>
</dbReference>
<dbReference type="Pfam" id="PF08448">
    <property type="entry name" value="PAS_4"/>
    <property type="match status" value="2"/>
</dbReference>
<dbReference type="InterPro" id="IPR052162">
    <property type="entry name" value="Sensor_kinase/Photoreceptor"/>
</dbReference>
<evidence type="ECO:0000313" key="13">
    <source>
        <dbReference type="Proteomes" id="UP000184550"/>
    </source>
</evidence>
<evidence type="ECO:0000259" key="10">
    <source>
        <dbReference type="PROSITE" id="PS50112"/>
    </source>
</evidence>
<dbReference type="Gene3D" id="3.30.565.10">
    <property type="entry name" value="Histidine kinase-like ATPase, C-terminal domain"/>
    <property type="match status" value="1"/>
</dbReference>
<feature type="domain" description="PAC" evidence="11">
    <location>
        <begin position="130"/>
        <end position="182"/>
    </location>
</feature>
<dbReference type="Pfam" id="PF02518">
    <property type="entry name" value="HATPase_c"/>
    <property type="match status" value="1"/>
</dbReference>
<keyword evidence="7" id="KW-0175">Coiled coil</keyword>
<feature type="coiled-coil region" evidence="7">
    <location>
        <begin position="591"/>
        <end position="646"/>
    </location>
</feature>
<dbReference type="SMART" id="SM00091">
    <property type="entry name" value="PAS"/>
    <property type="match status" value="9"/>
</dbReference>
<evidence type="ECO:0000259" key="9">
    <source>
        <dbReference type="PROSITE" id="PS50109"/>
    </source>
</evidence>
<dbReference type="Gene3D" id="3.30.450.40">
    <property type="match status" value="3"/>
</dbReference>
<dbReference type="CDD" id="cd00130">
    <property type="entry name" value="PAS"/>
    <property type="match status" value="7"/>
</dbReference>
<dbReference type="EC" id="2.7.13.3" evidence="3"/>
<evidence type="ECO:0000256" key="3">
    <source>
        <dbReference type="ARBA" id="ARBA00012438"/>
    </source>
</evidence>
<comment type="catalytic activity">
    <reaction evidence="1">
        <text>ATP + protein L-histidine = ADP + protein N-phospho-L-histidine.</text>
        <dbReference type="EC" id="2.7.13.3"/>
    </reaction>
</comment>
<dbReference type="InterPro" id="IPR013656">
    <property type="entry name" value="PAS_4"/>
</dbReference>
<protein>
    <recommendedName>
        <fullName evidence="3">histidine kinase</fullName>
        <ecNumber evidence="3">2.7.13.3</ecNumber>
    </recommendedName>
</protein>
<dbReference type="SMART" id="SM00387">
    <property type="entry name" value="HATPase_c"/>
    <property type="match status" value="1"/>
</dbReference>
<dbReference type="InterPro" id="IPR001610">
    <property type="entry name" value="PAC"/>
</dbReference>
<evidence type="ECO:0000256" key="6">
    <source>
        <dbReference type="ARBA" id="ARBA00022777"/>
    </source>
</evidence>